<accession>A0A9P4VN64</accession>
<dbReference type="AlphaFoldDB" id="A0A9P4VN64"/>
<keyword evidence="2 4" id="KW-0442">Lipid degradation</keyword>
<keyword evidence="3 4" id="KW-0443">Lipid metabolism</keyword>
<dbReference type="InterPro" id="IPR016715">
    <property type="entry name" value="PAF_acetylhydro_eukaryote"/>
</dbReference>
<reference evidence="6" key="1">
    <citation type="journal article" date="2020" name="Stud. Mycol.">
        <title>101 Dothideomycetes genomes: a test case for predicting lifestyles and emergence of pathogens.</title>
        <authorList>
            <person name="Haridas S."/>
            <person name="Albert R."/>
            <person name="Binder M."/>
            <person name="Bloem J."/>
            <person name="Labutti K."/>
            <person name="Salamov A."/>
            <person name="Andreopoulos B."/>
            <person name="Baker S."/>
            <person name="Barry K."/>
            <person name="Bills G."/>
            <person name="Bluhm B."/>
            <person name="Cannon C."/>
            <person name="Castanera R."/>
            <person name="Culley D."/>
            <person name="Daum C."/>
            <person name="Ezra D."/>
            <person name="Gonzalez J."/>
            <person name="Henrissat B."/>
            <person name="Kuo A."/>
            <person name="Liang C."/>
            <person name="Lipzen A."/>
            <person name="Lutzoni F."/>
            <person name="Magnuson J."/>
            <person name="Mondo S."/>
            <person name="Nolan M."/>
            <person name="Ohm R."/>
            <person name="Pangilinan J."/>
            <person name="Park H.-J."/>
            <person name="Ramirez L."/>
            <person name="Alfaro M."/>
            <person name="Sun H."/>
            <person name="Tritt A."/>
            <person name="Yoshinaga Y."/>
            <person name="Zwiers L.-H."/>
            <person name="Turgeon B."/>
            <person name="Goodwin S."/>
            <person name="Spatafora J."/>
            <person name="Crous P."/>
            <person name="Grigoriev I."/>
        </authorList>
    </citation>
    <scope>NUCLEOTIDE SEQUENCE</scope>
    <source>
        <strain evidence="6">CBS 101060</strain>
    </source>
</reference>
<dbReference type="Gene3D" id="3.40.50.1820">
    <property type="entry name" value="alpha/beta hydrolase"/>
    <property type="match status" value="1"/>
</dbReference>
<evidence type="ECO:0000256" key="3">
    <source>
        <dbReference type="ARBA" id="ARBA00023098"/>
    </source>
</evidence>
<dbReference type="PIRSF" id="PIRSF018169">
    <property type="entry name" value="PAF_acetylhydrolase"/>
    <property type="match status" value="1"/>
</dbReference>
<comment type="caution">
    <text evidence="6">The sequence shown here is derived from an EMBL/GenBank/DDBJ whole genome shotgun (WGS) entry which is preliminary data.</text>
</comment>
<dbReference type="SUPFAM" id="SSF53474">
    <property type="entry name" value="alpha/beta-Hydrolases"/>
    <property type="match status" value="1"/>
</dbReference>
<gene>
    <name evidence="6" type="ORF">M501DRAFT_1016478</name>
</gene>
<evidence type="ECO:0000256" key="1">
    <source>
        <dbReference type="ARBA" id="ARBA00022801"/>
    </source>
</evidence>
<feature type="active site" description="Nucleophile" evidence="5">
    <location>
        <position position="265"/>
    </location>
</feature>
<evidence type="ECO:0000313" key="6">
    <source>
        <dbReference type="EMBL" id="KAF2839396.1"/>
    </source>
</evidence>
<feature type="active site" description="Charge relay system" evidence="5">
    <location>
        <position position="315"/>
    </location>
</feature>
<dbReference type="GO" id="GO:0003847">
    <property type="term" value="F:1-alkyl-2-acetylglycerophosphocholine esterase activity"/>
    <property type="evidence" value="ECO:0007669"/>
    <property type="project" value="UniProtKB-UniRule"/>
</dbReference>
<sequence length="519" mass="57797">MAWLSKLNPTPSFPPYTGPYDVGSVDVEIPATQITSPSLTPENAPATVAFRIFYPCRKPTSPTRPVRWIPNPQRGFVSAFARFLGANSLFANAISHFPQLIYHVTIPVHRNADILPAPNSSKRWPMMVFSHGLAGSRNTYSHICGSVASHGVVVVAVDHRDGSAPVSYIRATENTKATTVEYIQMEHNDTPEVFSCRNKQLKIRLWELGLAHEALLKIDQGSEGIHNLDSNSFHHRKHDSNDVLSRFENQLDVHRPGAICWAGHSFGGSTTVQFVKSTFWRPSEKAEGYEPLFEPDPDSALVKQITLSSPVVLLDVWCLPLMSPSTKWLFDKPLPCYAPSGPGGTNLLCILSDAFFKWRAHLEKVKHLLSEDPSVDSPKQTKPGPHFFYPSHSAHLSQSDFGILFPWITKKALKAEEPERVLRLNTRAICQILRNTGLEVADTSEIDREEQEVEKTMSKDERGQDWKILAKDGGVRGWITLDTRLDLEDEGKDGKLTKEISKDPADIVGEGEAIGDVRA</sequence>
<dbReference type="GO" id="GO:0016042">
    <property type="term" value="P:lipid catabolic process"/>
    <property type="evidence" value="ECO:0007669"/>
    <property type="project" value="UniProtKB-KW"/>
</dbReference>
<feature type="active site" description="Charge relay system" evidence="5">
    <location>
        <position position="395"/>
    </location>
</feature>
<comment type="similarity">
    <text evidence="4">Belongs to the serine esterase family.</text>
</comment>
<dbReference type="Pfam" id="PF03403">
    <property type="entry name" value="PAF-AH_p_II"/>
    <property type="match status" value="1"/>
</dbReference>
<evidence type="ECO:0000256" key="2">
    <source>
        <dbReference type="ARBA" id="ARBA00022963"/>
    </source>
</evidence>
<dbReference type="Proteomes" id="UP000799429">
    <property type="component" value="Unassembled WGS sequence"/>
</dbReference>
<dbReference type="OrthoDB" id="2363873at2759"/>
<keyword evidence="7" id="KW-1185">Reference proteome</keyword>
<proteinExistence type="inferred from homology"/>
<dbReference type="PANTHER" id="PTHR10272">
    <property type="entry name" value="PLATELET-ACTIVATING FACTOR ACETYLHYDROLASE"/>
    <property type="match status" value="1"/>
</dbReference>
<keyword evidence="1 4" id="KW-0378">Hydrolase</keyword>
<evidence type="ECO:0000256" key="5">
    <source>
        <dbReference type="PIRSR" id="PIRSR018169-1"/>
    </source>
</evidence>
<protein>
    <recommendedName>
        <fullName evidence="4">Putative phospholipase</fullName>
        <ecNumber evidence="4">3.1.1.47</ecNumber>
    </recommendedName>
</protein>
<dbReference type="InterPro" id="IPR029058">
    <property type="entry name" value="AB_hydrolase_fold"/>
</dbReference>
<evidence type="ECO:0000256" key="4">
    <source>
        <dbReference type="PIRNR" id="PIRNR018169"/>
    </source>
</evidence>
<dbReference type="PANTHER" id="PTHR10272:SF7">
    <property type="entry name" value="PHOSPHOLIPASE-RELATED"/>
    <property type="match status" value="1"/>
</dbReference>
<name>A0A9P4VN64_9PEZI</name>
<dbReference type="EC" id="3.1.1.47" evidence="4"/>
<organism evidence="6 7">
    <name type="scientific">Patellaria atrata CBS 101060</name>
    <dbReference type="NCBI Taxonomy" id="1346257"/>
    <lineage>
        <taxon>Eukaryota</taxon>
        <taxon>Fungi</taxon>
        <taxon>Dikarya</taxon>
        <taxon>Ascomycota</taxon>
        <taxon>Pezizomycotina</taxon>
        <taxon>Dothideomycetes</taxon>
        <taxon>Dothideomycetes incertae sedis</taxon>
        <taxon>Patellariales</taxon>
        <taxon>Patellariaceae</taxon>
        <taxon>Patellaria</taxon>
    </lineage>
</organism>
<dbReference type="EMBL" id="MU006095">
    <property type="protein sequence ID" value="KAF2839396.1"/>
    <property type="molecule type" value="Genomic_DNA"/>
</dbReference>
<comment type="catalytic activity">
    <reaction evidence="4">
        <text>a 1-O-alkyl-2-acetyl-sn-glycero-3-phosphocholine + H2O = a 1-O-alkyl-sn-glycero-3-phosphocholine + acetate + H(+)</text>
        <dbReference type="Rhea" id="RHEA:17777"/>
        <dbReference type="ChEBI" id="CHEBI:15377"/>
        <dbReference type="ChEBI" id="CHEBI:15378"/>
        <dbReference type="ChEBI" id="CHEBI:30089"/>
        <dbReference type="ChEBI" id="CHEBI:30909"/>
        <dbReference type="ChEBI" id="CHEBI:36707"/>
        <dbReference type="EC" id="3.1.1.47"/>
    </reaction>
</comment>
<evidence type="ECO:0000313" key="7">
    <source>
        <dbReference type="Proteomes" id="UP000799429"/>
    </source>
</evidence>